<name>A0A2V3PMJ1_9BACT</name>
<keyword evidence="1" id="KW-1133">Transmembrane helix</keyword>
<reference evidence="2 3" key="1">
    <citation type="submission" date="2018-03" db="EMBL/GenBank/DDBJ databases">
        <title>Genomic Encyclopedia of Archaeal and Bacterial Type Strains, Phase II (KMG-II): from individual species to whole genera.</title>
        <authorList>
            <person name="Goeker M."/>
        </authorList>
    </citation>
    <scope>NUCLEOTIDE SEQUENCE [LARGE SCALE GENOMIC DNA]</scope>
    <source>
        <strain evidence="2 3">DSM 100214</strain>
    </source>
</reference>
<proteinExistence type="predicted"/>
<comment type="caution">
    <text evidence="2">The sequence shown here is derived from an EMBL/GenBank/DDBJ whole genome shotgun (WGS) entry which is preliminary data.</text>
</comment>
<gene>
    <name evidence="2" type="ORF">CLV62_1265</name>
</gene>
<dbReference type="AlphaFoldDB" id="A0A2V3PMJ1"/>
<protein>
    <submittedName>
        <fullName evidence="2">Uncharacterized protein</fullName>
    </submittedName>
</protein>
<dbReference type="Proteomes" id="UP000247973">
    <property type="component" value="Unassembled WGS sequence"/>
</dbReference>
<accession>A0A2V3PMJ1</accession>
<feature type="transmembrane region" description="Helical" evidence="1">
    <location>
        <begin position="20"/>
        <end position="39"/>
    </location>
</feature>
<feature type="transmembrane region" description="Helical" evidence="1">
    <location>
        <begin position="45"/>
        <end position="64"/>
    </location>
</feature>
<keyword evidence="1" id="KW-0472">Membrane</keyword>
<evidence type="ECO:0000313" key="2">
    <source>
        <dbReference type="EMBL" id="PXV61071.1"/>
    </source>
</evidence>
<dbReference type="EMBL" id="QICL01000026">
    <property type="protein sequence ID" value="PXV61071.1"/>
    <property type="molecule type" value="Genomic_DNA"/>
</dbReference>
<organism evidence="2 3">
    <name type="scientific">Dysgonomonas alginatilytica</name>
    <dbReference type="NCBI Taxonomy" id="1605892"/>
    <lineage>
        <taxon>Bacteria</taxon>
        <taxon>Pseudomonadati</taxon>
        <taxon>Bacteroidota</taxon>
        <taxon>Bacteroidia</taxon>
        <taxon>Bacteroidales</taxon>
        <taxon>Dysgonomonadaceae</taxon>
        <taxon>Dysgonomonas</taxon>
    </lineage>
</organism>
<evidence type="ECO:0000313" key="3">
    <source>
        <dbReference type="Proteomes" id="UP000247973"/>
    </source>
</evidence>
<sequence length="70" mass="8286">MTKKNKKREKKLLKKANRFYNTILLLQICYSFIEFIIVLKNETAISNIILKMMSIIIILVISILEKQKSK</sequence>
<evidence type="ECO:0000256" key="1">
    <source>
        <dbReference type="SAM" id="Phobius"/>
    </source>
</evidence>
<keyword evidence="3" id="KW-1185">Reference proteome</keyword>
<keyword evidence="1" id="KW-0812">Transmembrane</keyword>